<gene>
    <name evidence="1" type="ORF">IAA31_07870</name>
</gene>
<comment type="caution">
    <text evidence="1">The sequence shown here is derived from an EMBL/GenBank/DDBJ whole genome shotgun (WGS) entry which is preliminary data.</text>
</comment>
<evidence type="ECO:0000313" key="1">
    <source>
        <dbReference type="EMBL" id="MBU3827384.1"/>
    </source>
</evidence>
<evidence type="ECO:0000313" key="2">
    <source>
        <dbReference type="Proteomes" id="UP000824150"/>
    </source>
</evidence>
<dbReference type="EMBL" id="JAHLFG010000086">
    <property type="protein sequence ID" value="MBU3827384.1"/>
    <property type="molecule type" value="Genomic_DNA"/>
</dbReference>
<accession>A0A9E2KQ36</accession>
<proteinExistence type="predicted"/>
<protein>
    <submittedName>
        <fullName evidence="1">Uncharacterized protein</fullName>
    </submittedName>
</protein>
<reference evidence="1" key="1">
    <citation type="journal article" date="2021" name="PeerJ">
        <title>Extensive microbial diversity within the chicken gut microbiome revealed by metagenomics and culture.</title>
        <authorList>
            <person name="Gilroy R."/>
            <person name="Ravi A."/>
            <person name="Getino M."/>
            <person name="Pursley I."/>
            <person name="Horton D.L."/>
            <person name="Alikhan N.F."/>
            <person name="Baker D."/>
            <person name="Gharbi K."/>
            <person name="Hall N."/>
            <person name="Watson M."/>
            <person name="Adriaenssens E.M."/>
            <person name="Foster-Nyarko E."/>
            <person name="Jarju S."/>
            <person name="Secka A."/>
            <person name="Antonio M."/>
            <person name="Oren A."/>
            <person name="Chaudhuri R.R."/>
            <person name="La Ragione R."/>
            <person name="Hildebrand F."/>
            <person name="Pallen M.J."/>
        </authorList>
    </citation>
    <scope>NUCLEOTIDE SEQUENCE</scope>
    <source>
        <strain evidence="1">687</strain>
    </source>
</reference>
<dbReference type="AlphaFoldDB" id="A0A9E2KQ36"/>
<dbReference type="Proteomes" id="UP000824150">
    <property type="component" value="Unassembled WGS sequence"/>
</dbReference>
<organism evidence="1 2">
    <name type="scientific">Candidatus Anaerobiospirillum merdipullorum</name>
    <dbReference type="NCBI Taxonomy" id="2838450"/>
    <lineage>
        <taxon>Bacteria</taxon>
        <taxon>Pseudomonadati</taxon>
        <taxon>Pseudomonadota</taxon>
        <taxon>Gammaproteobacteria</taxon>
        <taxon>Aeromonadales</taxon>
        <taxon>Succinivibrionaceae</taxon>
        <taxon>Anaerobiospirillum</taxon>
    </lineage>
</organism>
<sequence>MKRKLLIALGILVALVAILGIAQVVVAGYLFDKNIDKVIARLQRQVPALSLSYTPGNGSLTTRSGRLDWQLKLPPNNSLGLPYISGSTLTQVEFGLLKVNAGFNKVNGSGNLDELLAKLNLEPIGYRAALEGKLLPPRVHGAIKTTPFTLPLTHGSCVIGENSLYASGSGPDNLHAELNLSGFKCQGSELYAGKESYMLNLKALQLRVDPRLELASKRVYVDSLQVSIDEFMADLSTLFMLGFNPDEEVKDPTLRDNIVLTNFKSTLAFSDIDASGSGYLNFDTTGNYAWGFPAVKHGTAQDLYRLDNLHVSGKTGRLAVKDLFKALSKMNESDGFDHVLACFSPRQEFTLDDFSFDHQGQQVKVQGHSVAELDFAALKIKSMQADFNLAGGNVFVEGVAGEKYAPALALLVHEGYVTYADKQYRTHLTINNQEISLNERPLNLRSSEDEDY</sequence>
<reference evidence="1" key="2">
    <citation type="submission" date="2021-04" db="EMBL/GenBank/DDBJ databases">
        <authorList>
            <person name="Gilroy R."/>
        </authorList>
    </citation>
    <scope>NUCLEOTIDE SEQUENCE</scope>
    <source>
        <strain evidence="1">687</strain>
    </source>
</reference>
<name>A0A9E2KQ36_9GAMM</name>